<dbReference type="Proteomes" id="UP000176429">
    <property type="component" value="Unassembled WGS sequence"/>
</dbReference>
<evidence type="ECO:0000313" key="1">
    <source>
        <dbReference type="EMBL" id="OHA40268.1"/>
    </source>
</evidence>
<dbReference type="Pfam" id="PF13384">
    <property type="entry name" value="HTH_23"/>
    <property type="match status" value="1"/>
</dbReference>
<evidence type="ECO:0008006" key="3">
    <source>
        <dbReference type="Google" id="ProtNLM"/>
    </source>
</evidence>
<accession>A0A1G2NW37</accession>
<dbReference type="InterPro" id="IPR009057">
    <property type="entry name" value="Homeodomain-like_sf"/>
</dbReference>
<protein>
    <recommendedName>
        <fullName evidence="3">Transposase</fullName>
    </recommendedName>
</protein>
<dbReference type="EMBL" id="MHSH01000053">
    <property type="protein sequence ID" value="OHA40268.1"/>
    <property type="molecule type" value="Genomic_DNA"/>
</dbReference>
<comment type="caution">
    <text evidence="1">The sequence shown here is derived from an EMBL/GenBank/DDBJ whole genome shotgun (WGS) entry which is preliminary data.</text>
</comment>
<organism evidence="1 2">
    <name type="scientific">Candidatus Taylorbacteria bacterium RIFCSPLOWO2_02_FULL_46_40</name>
    <dbReference type="NCBI Taxonomy" id="1802329"/>
    <lineage>
        <taxon>Bacteria</taxon>
        <taxon>Candidatus Tayloriibacteriota</taxon>
    </lineage>
</organism>
<name>A0A1G2NW37_9BACT</name>
<reference evidence="1 2" key="1">
    <citation type="journal article" date="2016" name="Nat. Commun.">
        <title>Thousands of microbial genomes shed light on interconnected biogeochemical processes in an aquifer system.</title>
        <authorList>
            <person name="Anantharaman K."/>
            <person name="Brown C.T."/>
            <person name="Hug L.A."/>
            <person name="Sharon I."/>
            <person name="Castelle C.J."/>
            <person name="Probst A.J."/>
            <person name="Thomas B.C."/>
            <person name="Singh A."/>
            <person name="Wilkins M.J."/>
            <person name="Karaoz U."/>
            <person name="Brodie E.L."/>
            <person name="Williams K.H."/>
            <person name="Hubbard S.S."/>
            <person name="Banfield J.F."/>
        </authorList>
    </citation>
    <scope>NUCLEOTIDE SEQUENCE [LARGE SCALE GENOMIC DNA]</scope>
</reference>
<dbReference type="AlphaFoldDB" id="A0A1G2NW37"/>
<dbReference type="SUPFAM" id="SSF46689">
    <property type="entry name" value="Homeodomain-like"/>
    <property type="match status" value="1"/>
</dbReference>
<evidence type="ECO:0000313" key="2">
    <source>
        <dbReference type="Proteomes" id="UP000176429"/>
    </source>
</evidence>
<gene>
    <name evidence="1" type="ORF">A3H68_00780</name>
</gene>
<sequence length="116" mass="13523">MKKFHKLKERDHKALEVRRLKAGELFAKGMSQYGVAKRFGVSTAAANQWHKAWKDKGEDGLLSKGDPGFVSMYTKEKKRDLKHMILKGSKKHGYDTDFWTIDDRENRFRCPPHAWS</sequence>
<proteinExistence type="predicted"/>